<dbReference type="KEGG" id="ope:PU634_05480"/>
<dbReference type="EMBL" id="CP118224">
    <property type="protein sequence ID" value="WMC11818.1"/>
    <property type="molecule type" value="Genomic_DNA"/>
</dbReference>
<evidence type="ECO:0000256" key="1">
    <source>
        <dbReference type="SAM" id="Phobius"/>
    </source>
</evidence>
<proteinExistence type="predicted"/>
<dbReference type="AlphaFoldDB" id="A0AA50KQF6"/>
<feature type="transmembrane region" description="Helical" evidence="1">
    <location>
        <begin position="224"/>
        <end position="246"/>
    </location>
</feature>
<feature type="transmembrane region" description="Helical" evidence="1">
    <location>
        <begin position="7"/>
        <end position="26"/>
    </location>
</feature>
<organism evidence="2 3">
    <name type="scientific">Oceanimonas pelagia</name>
    <dbReference type="NCBI Taxonomy" id="3028314"/>
    <lineage>
        <taxon>Bacteria</taxon>
        <taxon>Pseudomonadati</taxon>
        <taxon>Pseudomonadota</taxon>
        <taxon>Gammaproteobacteria</taxon>
        <taxon>Aeromonadales</taxon>
        <taxon>Aeromonadaceae</taxon>
        <taxon>Oceanimonas</taxon>
    </lineage>
</organism>
<evidence type="ECO:0000313" key="3">
    <source>
        <dbReference type="Proteomes" id="UP001223802"/>
    </source>
</evidence>
<dbReference type="RefSeq" id="WP_306763053.1">
    <property type="nucleotide sequence ID" value="NZ_CP118224.1"/>
</dbReference>
<feature type="transmembrane region" description="Helical" evidence="1">
    <location>
        <begin position="129"/>
        <end position="150"/>
    </location>
</feature>
<reference evidence="2 3" key="1">
    <citation type="submission" date="2023-02" db="EMBL/GenBank/DDBJ databases">
        <title>Complete genome sequence of a novel bacterium Oceanimonas sp. NTOU-MSR1 isolated from marine coast sediment.</title>
        <authorList>
            <person name="Yang H.-T."/>
            <person name="Chen Y.-L."/>
            <person name="Ho Y.-N."/>
        </authorList>
    </citation>
    <scope>NUCLEOTIDE SEQUENCE [LARGE SCALE GENOMIC DNA]</scope>
    <source>
        <strain evidence="2 3">NTOU-MSR1</strain>
    </source>
</reference>
<dbReference type="InterPro" id="IPR016833">
    <property type="entry name" value="Put_Na-Bile_cotransptr"/>
</dbReference>
<keyword evidence="3" id="KW-1185">Reference proteome</keyword>
<feature type="transmembrane region" description="Helical" evidence="1">
    <location>
        <begin position="68"/>
        <end position="90"/>
    </location>
</feature>
<keyword evidence="1" id="KW-1133">Transmembrane helix</keyword>
<dbReference type="Pfam" id="PF13593">
    <property type="entry name" value="SBF_like"/>
    <property type="match status" value="1"/>
</dbReference>
<keyword evidence="1" id="KW-0472">Membrane</keyword>
<gene>
    <name evidence="2" type="ORF">PU634_05480</name>
</gene>
<protein>
    <submittedName>
        <fullName evidence="2">Bile acid:sodium symporter</fullName>
    </submittedName>
</protein>
<feature type="transmembrane region" description="Helical" evidence="1">
    <location>
        <begin position="192"/>
        <end position="212"/>
    </location>
</feature>
<name>A0AA50KQF6_9GAMM</name>
<feature type="transmembrane region" description="Helical" evidence="1">
    <location>
        <begin position="96"/>
        <end position="117"/>
    </location>
</feature>
<dbReference type="Gene3D" id="1.20.1530.20">
    <property type="match status" value="1"/>
</dbReference>
<accession>A0AA50KQF6</accession>
<feature type="transmembrane region" description="Helical" evidence="1">
    <location>
        <begin position="267"/>
        <end position="293"/>
    </location>
</feature>
<keyword evidence="1" id="KW-0812">Transmembrane</keyword>
<feature type="transmembrane region" description="Helical" evidence="1">
    <location>
        <begin position="162"/>
        <end position="180"/>
    </location>
</feature>
<dbReference type="PANTHER" id="PTHR18640:SF10">
    <property type="entry name" value="SODIUM_METABOLITE COTRANSPORTER BASS4, CHLOROPLASTIC-RELATED"/>
    <property type="match status" value="1"/>
</dbReference>
<dbReference type="Proteomes" id="UP001223802">
    <property type="component" value="Chromosome"/>
</dbReference>
<feature type="transmembrane region" description="Helical" evidence="1">
    <location>
        <begin position="38"/>
        <end position="56"/>
    </location>
</feature>
<dbReference type="InterPro" id="IPR038770">
    <property type="entry name" value="Na+/solute_symporter_sf"/>
</dbReference>
<dbReference type="PANTHER" id="PTHR18640">
    <property type="entry name" value="SOLUTE CARRIER FAMILY 10 MEMBER 7"/>
    <property type="match status" value="1"/>
</dbReference>
<sequence length="317" mass="33316">MPGKEDIIAWLLPGGLCAAIVLALLLPGPGVWLAQWQPLPWLVAVIFLVNGLQTQVRELRPEAGFGRVFGLALVISLLLSPLLGALLYYHSGLAPGLALGLLVVSVVPPTLSSCVVLTRLSGGNAQWSLFMTLGLNLLGIVTIPLMLSLLIGRSGELSPWSLLHKLSLMVLLPFVLGLLLRLVLGGRVVHRWMTVVPTLSVVTTAWITLSTSRPALLQLGGGDLLALALWSLLLHGALLLVCRLAGRGLARPARLALLFTAAQKTTPVAVSVLVAMNAAGGLAVVACLVFHFMHMLADSLLASRIGARTAALTRAGA</sequence>
<evidence type="ECO:0000313" key="2">
    <source>
        <dbReference type="EMBL" id="WMC11818.1"/>
    </source>
</evidence>